<evidence type="ECO:0000313" key="2">
    <source>
        <dbReference type="EMBL" id="KAF9516426.1"/>
    </source>
</evidence>
<protein>
    <submittedName>
        <fullName evidence="2">Uncharacterized protein</fullName>
    </submittedName>
</protein>
<evidence type="ECO:0000256" key="1">
    <source>
        <dbReference type="SAM" id="SignalP"/>
    </source>
</evidence>
<organism evidence="2 3">
    <name type="scientific">Hydnum rufescens UP504</name>
    <dbReference type="NCBI Taxonomy" id="1448309"/>
    <lineage>
        <taxon>Eukaryota</taxon>
        <taxon>Fungi</taxon>
        <taxon>Dikarya</taxon>
        <taxon>Basidiomycota</taxon>
        <taxon>Agaricomycotina</taxon>
        <taxon>Agaricomycetes</taxon>
        <taxon>Cantharellales</taxon>
        <taxon>Hydnaceae</taxon>
        <taxon>Hydnum</taxon>
    </lineage>
</organism>
<feature type="chain" id="PRO_5040124639" evidence="1">
    <location>
        <begin position="22"/>
        <end position="168"/>
    </location>
</feature>
<name>A0A9P6DVI0_9AGAM</name>
<gene>
    <name evidence="2" type="ORF">BS47DRAFT_662417</name>
</gene>
<proteinExistence type="predicted"/>
<evidence type="ECO:0000313" key="3">
    <source>
        <dbReference type="Proteomes" id="UP000886523"/>
    </source>
</evidence>
<comment type="caution">
    <text evidence="2">The sequence shown here is derived from an EMBL/GenBank/DDBJ whole genome shotgun (WGS) entry which is preliminary data.</text>
</comment>
<dbReference type="Proteomes" id="UP000886523">
    <property type="component" value="Unassembled WGS sequence"/>
</dbReference>
<keyword evidence="1" id="KW-0732">Signal</keyword>
<dbReference type="OrthoDB" id="2745955at2759"/>
<dbReference type="EMBL" id="MU128939">
    <property type="protein sequence ID" value="KAF9516426.1"/>
    <property type="molecule type" value="Genomic_DNA"/>
</dbReference>
<accession>A0A9P6DVI0</accession>
<sequence>MLFNLATLALPLVFFGGMTTATPLEAREATAVKAPGVDVSKLKFPVPIPPSGSEGKVTALLPGRSTTPPNSAFYALAGTTEDSIIVCTASGCSGTCISYVLSSLHANVCYIAGEPFVSFSIYQASNTGLPYGIYVGEDGCTATIKIPTVNVCYGPGGSVRTLSTFIRH</sequence>
<feature type="signal peptide" evidence="1">
    <location>
        <begin position="1"/>
        <end position="21"/>
    </location>
</feature>
<reference evidence="2" key="1">
    <citation type="journal article" date="2020" name="Nat. Commun.">
        <title>Large-scale genome sequencing of mycorrhizal fungi provides insights into the early evolution of symbiotic traits.</title>
        <authorList>
            <person name="Miyauchi S."/>
            <person name="Kiss E."/>
            <person name="Kuo A."/>
            <person name="Drula E."/>
            <person name="Kohler A."/>
            <person name="Sanchez-Garcia M."/>
            <person name="Morin E."/>
            <person name="Andreopoulos B."/>
            <person name="Barry K.W."/>
            <person name="Bonito G."/>
            <person name="Buee M."/>
            <person name="Carver A."/>
            <person name="Chen C."/>
            <person name="Cichocki N."/>
            <person name="Clum A."/>
            <person name="Culley D."/>
            <person name="Crous P.W."/>
            <person name="Fauchery L."/>
            <person name="Girlanda M."/>
            <person name="Hayes R.D."/>
            <person name="Keri Z."/>
            <person name="LaButti K."/>
            <person name="Lipzen A."/>
            <person name="Lombard V."/>
            <person name="Magnuson J."/>
            <person name="Maillard F."/>
            <person name="Murat C."/>
            <person name="Nolan M."/>
            <person name="Ohm R.A."/>
            <person name="Pangilinan J."/>
            <person name="Pereira M.F."/>
            <person name="Perotto S."/>
            <person name="Peter M."/>
            <person name="Pfister S."/>
            <person name="Riley R."/>
            <person name="Sitrit Y."/>
            <person name="Stielow J.B."/>
            <person name="Szollosi G."/>
            <person name="Zifcakova L."/>
            <person name="Stursova M."/>
            <person name="Spatafora J.W."/>
            <person name="Tedersoo L."/>
            <person name="Vaario L.M."/>
            <person name="Yamada A."/>
            <person name="Yan M."/>
            <person name="Wang P."/>
            <person name="Xu J."/>
            <person name="Bruns T."/>
            <person name="Baldrian P."/>
            <person name="Vilgalys R."/>
            <person name="Dunand C."/>
            <person name="Henrissat B."/>
            <person name="Grigoriev I.V."/>
            <person name="Hibbett D."/>
            <person name="Nagy L.G."/>
            <person name="Martin F.M."/>
        </authorList>
    </citation>
    <scope>NUCLEOTIDE SEQUENCE</scope>
    <source>
        <strain evidence="2">UP504</strain>
    </source>
</reference>
<dbReference type="AlphaFoldDB" id="A0A9P6DVI0"/>
<keyword evidence="3" id="KW-1185">Reference proteome</keyword>